<name>A0A1G6VD14_9PSEU</name>
<reference evidence="2" key="1">
    <citation type="submission" date="2016-10" db="EMBL/GenBank/DDBJ databases">
        <authorList>
            <person name="Varghese N."/>
            <person name="Submissions S."/>
        </authorList>
    </citation>
    <scope>NUCLEOTIDE SEQUENCE [LARGE SCALE GENOMIC DNA]</scope>
    <source>
        <strain evidence="2">IBRC-M 10403</strain>
    </source>
</reference>
<dbReference type="Proteomes" id="UP000199501">
    <property type="component" value="Unassembled WGS sequence"/>
</dbReference>
<sequence length="494" mass="54014">MSVVHGPLWCDRGLEVRGGRYPLSVEGPVLAAVGVLVPGVSSLTRLARWYALYWALAAFAAERDLDSAACRRVLRRSEVALAMAYEQHYAMVPSDSPWPHALDAIRGLTNAGEQRDLDAVYSRRQWGFWDQYNGPSVTLGTVSFVDRVLRPGRHRCPAAVVDLFRPVFEIAIEGPVSNIDLDAALAFDSRTAPECARLRDILCATPDLGEWTSDDRTRRATLRVVARAIQLHPSGVHDVVRALTSVVAFGPAASSDPVLAVSEHALDWRGVLLRHYSVGAWRRLWARLVDQVRVQPGTVTRGDLHEWVTSELAGVAPTLRALVDELPDWIDDAGHPRQAEELVRATGASVGADIKLLLLGAIRARTLTGRARATFLGRGGGQFLDPRWVDRRCAEHAVQVPAEFGRALVDDMLAQSRRVMMRKLILGADGRMTVFSKLHERNGRYFAEHAEGTANVGLRVPQLAALAEQVGVFGSTPAAALAVTDSGRRALDLP</sequence>
<evidence type="ECO:0000313" key="1">
    <source>
        <dbReference type="EMBL" id="SDD51293.1"/>
    </source>
</evidence>
<gene>
    <name evidence="1" type="ORF">SAMN05216174_11262</name>
</gene>
<keyword evidence="2" id="KW-1185">Reference proteome</keyword>
<organism evidence="1 2">
    <name type="scientific">Actinokineospora iranica</name>
    <dbReference type="NCBI Taxonomy" id="1271860"/>
    <lineage>
        <taxon>Bacteria</taxon>
        <taxon>Bacillati</taxon>
        <taxon>Actinomycetota</taxon>
        <taxon>Actinomycetes</taxon>
        <taxon>Pseudonocardiales</taxon>
        <taxon>Pseudonocardiaceae</taxon>
        <taxon>Actinokineospora</taxon>
    </lineage>
</organism>
<evidence type="ECO:0000313" key="2">
    <source>
        <dbReference type="Proteomes" id="UP000199501"/>
    </source>
</evidence>
<dbReference type="EMBL" id="FMZZ01000012">
    <property type="protein sequence ID" value="SDD51293.1"/>
    <property type="molecule type" value="Genomic_DNA"/>
</dbReference>
<dbReference type="STRING" id="1271860.SAMN05216174_11262"/>
<proteinExistence type="predicted"/>
<dbReference type="AlphaFoldDB" id="A0A1G6VD14"/>
<protein>
    <submittedName>
        <fullName evidence="1">Uncharacterized protein</fullName>
    </submittedName>
</protein>
<accession>A0A1G6VD14</accession>